<accession>A0ABX0FDU4</accession>
<dbReference type="SMART" id="SM00710">
    <property type="entry name" value="PbH1"/>
    <property type="match status" value="9"/>
</dbReference>
<dbReference type="SUPFAM" id="SSF51126">
    <property type="entry name" value="Pectin lyase-like"/>
    <property type="match status" value="1"/>
</dbReference>
<proteinExistence type="predicted"/>
<evidence type="ECO:0000256" key="1">
    <source>
        <dbReference type="ARBA" id="ARBA00004906"/>
    </source>
</evidence>
<evidence type="ECO:0000256" key="2">
    <source>
        <dbReference type="ARBA" id="ARBA00022737"/>
    </source>
</evidence>
<reference evidence="5 6" key="1">
    <citation type="submission" date="2020-01" db="EMBL/GenBank/DDBJ databases">
        <title>Polyphasic characterisation and genomic insights into a novel alkali tolerant bacterium VR-M41.</title>
        <authorList>
            <person name="Vemuluri V.R."/>
        </authorList>
    </citation>
    <scope>NUCLEOTIDE SEQUENCE [LARGE SCALE GENOMIC DNA]</scope>
    <source>
        <strain evidence="5 6">VR-M41</strain>
    </source>
</reference>
<dbReference type="NCBIfam" id="TIGR03804">
    <property type="entry name" value="para_beta_helix"/>
    <property type="match status" value="1"/>
</dbReference>
<evidence type="ECO:0000313" key="6">
    <source>
        <dbReference type="Proteomes" id="UP000800303"/>
    </source>
</evidence>
<comment type="caution">
    <text evidence="5">The sequence shown here is derived from an EMBL/GenBank/DDBJ whole genome shotgun (WGS) entry which is preliminary data.</text>
</comment>
<dbReference type="RefSeq" id="WP_166279765.1">
    <property type="nucleotide sequence ID" value="NZ_JAAFGS010000014.1"/>
</dbReference>
<keyword evidence="6" id="KW-1185">Reference proteome</keyword>
<comment type="pathway">
    <text evidence="1">Protein modification; protein ubiquitination.</text>
</comment>
<protein>
    <submittedName>
        <fullName evidence="5">Right-handed parallel beta-helix repeat-containing protein</fullName>
    </submittedName>
</protein>
<dbReference type="Gene3D" id="2.160.20.10">
    <property type="entry name" value="Single-stranded right-handed beta-helix, Pectin lyase-like"/>
    <property type="match status" value="1"/>
</dbReference>
<feature type="domain" description="Rhamnogalacturonase A/B/Epimerase-like pectate lyase" evidence="4">
    <location>
        <begin position="42"/>
        <end position="239"/>
    </location>
</feature>
<dbReference type="InterPro" id="IPR006626">
    <property type="entry name" value="PbH1"/>
</dbReference>
<dbReference type="InterPro" id="IPR011050">
    <property type="entry name" value="Pectin_lyase_fold/virulence"/>
</dbReference>
<dbReference type="EMBL" id="JAAFGS010000014">
    <property type="protein sequence ID" value="NGZ78108.1"/>
    <property type="molecule type" value="Genomic_DNA"/>
</dbReference>
<evidence type="ECO:0000259" key="4">
    <source>
        <dbReference type="Pfam" id="PF12708"/>
    </source>
</evidence>
<keyword evidence="3" id="KW-0833">Ubl conjugation pathway</keyword>
<name>A0ABX0FDU4_9BACL</name>
<dbReference type="PANTHER" id="PTHR22990">
    <property type="entry name" value="F-BOX ONLY PROTEIN"/>
    <property type="match status" value="1"/>
</dbReference>
<dbReference type="Proteomes" id="UP000800303">
    <property type="component" value="Unassembled WGS sequence"/>
</dbReference>
<dbReference type="InterPro" id="IPR012334">
    <property type="entry name" value="Pectin_lyas_fold"/>
</dbReference>
<dbReference type="InterPro" id="IPR051550">
    <property type="entry name" value="SCF-Subunits/Alg-Epimerases"/>
</dbReference>
<dbReference type="InterPro" id="IPR022441">
    <property type="entry name" value="Para_beta_helix_rpt-2"/>
</dbReference>
<dbReference type="Pfam" id="PF12708">
    <property type="entry name" value="Pect-lyase_RHGA_epim"/>
    <property type="match status" value="1"/>
</dbReference>
<dbReference type="InterPro" id="IPR024535">
    <property type="entry name" value="RHGA/B-epi-like_pectate_lyase"/>
</dbReference>
<evidence type="ECO:0000313" key="5">
    <source>
        <dbReference type="EMBL" id="NGZ78108.1"/>
    </source>
</evidence>
<keyword evidence="2" id="KW-0677">Repeat</keyword>
<dbReference type="PANTHER" id="PTHR22990:SF15">
    <property type="entry name" value="F-BOX ONLY PROTEIN 10"/>
    <property type="match status" value="1"/>
</dbReference>
<organism evidence="5 6">
    <name type="scientific">Saccharibacillus alkalitolerans</name>
    <dbReference type="NCBI Taxonomy" id="2705290"/>
    <lineage>
        <taxon>Bacteria</taxon>
        <taxon>Bacillati</taxon>
        <taxon>Bacillota</taxon>
        <taxon>Bacilli</taxon>
        <taxon>Bacillales</taxon>
        <taxon>Paenibacillaceae</taxon>
        <taxon>Saccharibacillus</taxon>
    </lineage>
</organism>
<sequence>MKTQAIKGRRGRLASLVLGILSVLLIFPISPPLHAAAPAGSISVTAYGAVGNGKKDSLKAFEKALSAAKKQGKSVYIPAGNFLLSERLSINGVKVKGAGADRSVLTSTNPESGSIDLKGKSAGLQDLTHVYRKTGKRDGSDSKNSVTVLGASDFSITNIRIIGAGTAGILVRDGANGVISGNLVKSTKADGIHITEGSRQITVENNIVKQTGDDAIAVVSYNKDPGTTSGITIRGNSVGYGSKARGISVVGGSDVTIEKNKISNTEMAGIYVAVESRWDTRSVNDIKVSRNTVVKSGTRPTDDHPNILVFADTGKIDEVRFSNNVISNSVNAGIGVWGDGDIGNIYFTSNQVSNSGEGAATFKKGNIHKEGNSGF</sequence>
<gene>
    <name evidence="5" type="ORF">GYN08_22700</name>
</gene>
<evidence type="ECO:0000256" key="3">
    <source>
        <dbReference type="ARBA" id="ARBA00022786"/>
    </source>
</evidence>